<gene>
    <name evidence="3" type="ORF">ruthe_01104</name>
</gene>
<protein>
    <submittedName>
        <fullName evidence="3">Dehydrogenase with different specificity</fullName>
    </submittedName>
</protein>
<comment type="similarity">
    <text evidence="1">Belongs to the short-chain dehydrogenases/reductases (SDR) family.</text>
</comment>
<reference evidence="3 4" key="1">
    <citation type="journal article" date="2013" name="Stand. Genomic Sci.">
        <title>Genome sequence of the reddish-pigmented Rubellimicrobium thermophilum type strain (DSM 16684(T)), a member of the Roseobacter clade.</title>
        <authorList>
            <person name="Fiebig A."/>
            <person name="Riedel T."/>
            <person name="Gronow S."/>
            <person name="Petersen J."/>
            <person name="Klenk H.P."/>
            <person name="Goker M."/>
        </authorList>
    </citation>
    <scope>NUCLEOTIDE SEQUENCE [LARGE SCALE GENOMIC DNA]</scope>
    <source>
        <strain evidence="3 4">DSM 16684</strain>
    </source>
</reference>
<evidence type="ECO:0000313" key="4">
    <source>
        <dbReference type="Proteomes" id="UP000015346"/>
    </source>
</evidence>
<dbReference type="CDD" id="cd05233">
    <property type="entry name" value="SDR_c"/>
    <property type="match status" value="1"/>
</dbReference>
<dbReference type="Proteomes" id="UP000015346">
    <property type="component" value="Unassembled WGS sequence"/>
</dbReference>
<dbReference type="InterPro" id="IPR051122">
    <property type="entry name" value="SDR_DHRS6-like"/>
</dbReference>
<dbReference type="EMBL" id="AOLV01000010">
    <property type="protein sequence ID" value="EPX86290.1"/>
    <property type="molecule type" value="Genomic_DNA"/>
</dbReference>
<dbReference type="Pfam" id="PF13561">
    <property type="entry name" value="adh_short_C2"/>
    <property type="match status" value="1"/>
</dbReference>
<keyword evidence="2" id="KW-0560">Oxidoreductase</keyword>
<evidence type="ECO:0000256" key="1">
    <source>
        <dbReference type="ARBA" id="ARBA00006484"/>
    </source>
</evidence>
<dbReference type="HOGENOM" id="CLU_010194_1_0_5"/>
<dbReference type="InterPro" id="IPR020904">
    <property type="entry name" value="Sc_DH/Rdtase_CS"/>
</dbReference>
<dbReference type="STRING" id="1123069.ruthe_01104"/>
<dbReference type="FunFam" id="3.40.50.720:FF:000084">
    <property type="entry name" value="Short-chain dehydrogenase reductase"/>
    <property type="match status" value="1"/>
</dbReference>
<accession>S9S7Y3</accession>
<comment type="caution">
    <text evidence="3">The sequence shown here is derived from an EMBL/GenBank/DDBJ whole genome shotgun (WGS) entry which is preliminary data.</text>
</comment>
<dbReference type="OrthoDB" id="9792355at2"/>
<dbReference type="GO" id="GO:0016491">
    <property type="term" value="F:oxidoreductase activity"/>
    <property type="evidence" value="ECO:0007669"/>
    <property type="project" value="UniProtKB-KW"/>
</dbReference>
<sequence>MTRFQGRIALVTGSSGMGLATALRLAREGARVHCCGIDEDMNTRARQAAAGLPVTVSRLDLTDDDAVRRWVEEAAQEGLDILVNAAGVQTYGDLGTTTPQDWDRCLAVNLRALYLTSHLAWPYLKARGRGCIVHVTSVQGFANQRNVLAYATAKGAVHAMTRAMAVDCAPHGVRVLSVSPGSIRTPLLEWGAAQIAGPDGRAEDVIAEWGRTHPVGRVGEAEEVAALIAFACSDEAGFITGVDLRIDGGLTARLAV</sequence>
<evidence type="ECO:0000313" key="3">
    <source>
        <dbReference type="EMBL" id="EPX86290.1"/>
    </source>
</evidence>
<dbReference type="PANTHER" id="PTHR43477:SF1">
    <property type="entry name" value="DIHYDROANTICAPSIN 7-DEHYDROGENASE"/>
    <property type="match status" value="1"/>
</dbReference>
<keyword evidence="4" id="KW-1185">Reference proteome</keyword>
<dbReference type="RefSeq" id="WP_021097198.1">
    <property type="nucleotide sequence ID" value="NZ_KE557320.1"/>
</dbReference>
<dbReference type="AlphaFoldDB" id="S9S7Y3"/>
<dbReference type="PROSITE" id="PS00061">
    <property type="entry name" value="ADH_SHORT"/>
    <property type="match status" value="1"/>
</dbReference>
<dbReference type="Gene3D" id="3.40.50.720">
    <property type="entry name" value="NAD(P)-binding Rossmann-like Domain"/>
    <property type="match status" value="1"/>
</dbReference>
<dbReference type="PANTHER" id="PTHR43477">
    <property type="entry name" value="DIHYDROANTICAPSIN 7-DEHYDROGENASE"/>
    <property type="match status" value="1"/>
</dbReference>
<evidence type="ECO:0000256" key="2">
    <source>
        <dbReference type="ARBA" id="ARBA00023002"/>
    </source>
</evidence>
<dbReference type="SUPFAM" id="SSF51735">
    <property type="entry name" value="NAD(P)-binding Rossmann-fold domains"/>
    <property type="match status" value="1"/>
</dbReference>
<name>S9S7Y3_9RHOB</name>
<organism evidence="3 4">
    <name type="scientific">Rubellimicrobium thermophilum DSM 16684</name>
    <dbReference type="NCBI Taxonomy" id="1123069"/>
    <lineage>
        <taxon>Bacteria</taxon>
        <taxon>Pseudomonadati</taxon>
        <taxon>Pseudomonadota</taxon>
        <taxon>Alphaproteobacteria</taxon>
        <taxon>Rhodobacterales</taxon>
        <taxon>Roseobacteraceae</taxon>
        <taxon>Rubellimicrobium</taxon>
    </lineage>
</organism>
<dbReference type="PRINTS" id="PR00081">
    <property type="entry name" value="GDHRDH"/>
</dbReference>
<dbReference type="PRINTS" id="PR00080">
    <property type="entry name" value="SDRFAMILY"/>
</dbReference>
<dbReference type="InterPro" id="IPR036291">
    <property type="entry name" value="NAD(P)-bd_dom_sf"/>
</dbReference>
<proteinExistence type="inferred from homology"/>
<dbReference type="InterPro" id="IPR002347">
    <property type="entry name" value="SDR_fam"/>
</dbReference>